<dbReference type="Pfam" id="PF13628">
    <property type="entry name" value="DUF4142"/>
    <property type="match status" value="1"/>
</dbReference>
<dbReference type="RefSeq" id="WP_339106731.1">
    <property type="nucleotide sequence ID" value="NZ_CP146606.1"/>
</dbReference>
<feature type="chain" id="PRO_5045270401" evidence="1">
    <location>
        <begin position="45"/>
        <end position="197"/>
    </location>
</feature>
<dbReference type="InterPro" id="IPR025419">
    <property type="entry name" value="DUF4142"/>
</dbReference>
<feature type="signal peptide" evidence="1">
    <location>
        <begin position="1"/>
        <end position="44"/>
    </location>
</feature>
<dbReference type="EMBL" id="CP146606">
    <property type="protein sequence ID" value="WYK18062.1"/>
    <property type="molecule type" value="Genomic_DNA"/>
</dbReference>
<evidence type="ECO:0000313" key="4">
    <source>
        <dbReference type="Proteomes" id="UP001281305"/>
    </source>
</evidence>
<keyword evidence="1" id="KW-0732">Signal</keyword>
<dbReference type="Proteomes" id="UP001281305">
    <property type="component" value="Chromosome"/>
</dbReference>
<evidence type="ECO:0000256" key="1">
    <source>
        <dbReference type="SAM" id="SignalP"/>
    </source>
</evidence>
<gene>
    <name evidence="3" type="ORF">RZS32_017015</name>
</gene>
<evidence type="ECO:0000313" key="3">
    <source>
        <dbReference type="EMBL" id="WYK18062.1"/>
    </source>
</evidence>
<organism evidence="3 4">
    <name type="scientific">Roseovarius rhodophyticola</name>
    <dbReference type="NCBI Taxonomy" id="3080827"/>
    <lineage>
        <taxon>Bacteria</taxon>
        <taxon>Pseudomonadati</taxon>
        <taxon>Pseudomonadota</taxon>
        <taxon>Alphaproteobacteria</taxon>
        <taxon>Rhodobacterales</taxon>
        <taxon>Roseobacteraceae</taxon>
        <taxon>Roseovarius</taxon>
    </lineage>
</organism>
<accession>A0ABZ2TEE2</accession>
<name>A0ABZ2TEE2_9RHOB</name>
<dbReference type="InterPro" id="IPR012347">
    <property type="entry name" value="Ferritin-like"/>
</dbReference>
<reference evidence="3 4" key="1">
    <citation type="submission" date="2024-02" db="EMBL/GenBank/DDBJ databases">
        <title>Roseovarius strain W115 nov., isolated from a marine algae.</title>
        <authorList>
            <person name="Lee M.W."/>
            <person name="Lee J.K."/>
            <person name="Kim J.M."/>
            <person name="Choi D.G."/>
            <person name="Baek J.H."/>
            <person name="Bayburt H."/>
            <person name="Jung J.J."/>
            <person name="Han D.M."/>
            <person name="Jeon C.O."/>
        </authorList>
    </citation>
    <scope>NUCLEOTIDE SEQUENCE [LARGE SCALE GENOMIC DNA]</scope>
    <source>
        <strain evidence="3 4">W115</strain>
    </source>
</reference>
<dbReference type="PANTHER" id="PTHR38593">
    <property type="entry name" value="BLR2558 PROTEIN"/>
    <property type="match status" value="1"/>
</dbReference>
<dbReference type="Gene3D" id="1.20.1260.10">
    <property type="match status" value="1"/>
</dbReference>
<feature type="domain" description="DUF4142" evidence="2">
    <location>
        <begin position="51"/>
        <end position="192"/>
    </location>
</feature>
<sequence>MVAFKGCYALVYRTYMRETGGLLMKKLISALAVAAAFIGAQATAQDIANMSDTEFAHIAYTADNIDIRYAHLALALSDNPEIKKFAKTMISDHEAVNEAALELLAKLGATAQDNAVSQALNERADNIINEFSQLRGAAFDKAYAENELAYHQEVNALVEGTMIPNIDNAEVKALFEQGLKIFKAHEKHAEMMVKSVQ</sequence>
<dbReference type="PANTHER" id="PTHR38593:SF1">
    <property type="entry name" value="BLR2558 PROTEIN"/>
    <property type="match status" value="1"/>
</dbReference>
<protein>
    <submittedName>
        <fullName evidence="3">DUF4142 domain-containing protein</fullName>
    </submittedName>
</protein>
<proteinExistence type="predicted"/>
<evidence type="ECO:0000259" key="2">
    <source>
        <dbReference type="Pfam" id="PF13628"/>
    </source>
</evidence>
<keyword evidence="4" id="KW-1185">Reference proteome</keyword>